<accession>A0AAV9IKB8</accession>
<dbReference type="Proteomes" id="UP001300502">
    <property type="component" value="Unassembled WGS sequence"/>
</dbReference>
<gene>
    <name evidence="2" type="ORF">GAYE_SCF43G5624</name>
</gene>
<feature type="region of interest" description="Disordered" evidence="1">
    <location>
        <begin position="58"/>
        <end position="99"/>
    </location>
</feature>
<feature type="compositionally biased region" description="Polar residues" evidence="1">
    <location>
        <begin position="66"/>
        <end position="76"/>
    </location>
</feature>
<evidence type="ECO:0000313" key="3">
    <source>
        <dbReference type="Proteomes" id="UP001300502"/>
    </source>
</evidence>
<feature type="compositionally biased region" description="Basic and acidic residues" evidence="1">
    <location>
        <begin position="37"/>
        <end position="47"/>
    </location>
</feature>
<reference evidence="2 3" key="1">
    <citation type="submission" date="2022-07" db="EMBL/GenBank/DDBJ databases">
        <title>Genome-wide signatures of adaptation to extreme environments.</title>
        <authorList>
            <person name="Cho C.H."/>
            <person name="Yoon H.S."/>
        </authorList>
    </citation>
    <scope>NUCLEOTIDE SEQUENCE [LARGE SCALE GENOMIC DNA]</scope>
    <source>
        <strain evidence="2 3">108.79 E11</strain>
    </source>
</reference>
<proteinExistence type="predicted"/>
<evidence type="ECO:0000256" key="1">
    <source>
        <dbReference type="SAM" id="MobiDB-lite"/>
    </source>
</evidence>
<organism evidence="2 3">
    <name type="scientific">Galdieria yellowstonensis</name>
    <dbReference type="NCBI Taxonomy" id="3028027"/>
    <lineage>
        <taxon>Eukaryota</taxon>
        <taxon>Rhodophyta</taxon>
        <taxon>Bangiophyceae</taxon>
        <taxon>Galdieriales</taxon>
        <taxon>Galdieriaceae</taxon>
        <taxon>Galdieria</taxon>
    </lineage>
</organism>
<dbReference type="EMBL" id="JANCYU010000055">
    <property type="protein sequence ID" value="KAK4527698.1"/>
    <property type="molecule type" value="Genomic_DNA"/>
</dbReference>
<sequence length="301" mass="33956">MASYHETNPLGTFDFGRLLQQYKSSAPTCASYVQPKDSTESSPDKSIRLTSQQGAKTLSALRRQGCSGTSNSQEMLESSFKGPETSHHKNPRGLSGASGQTWECTSAGNFHPSFSVDFEHLQANGNLPVSSLHRQSLSDAPDICPVRDLYYQTPRKGPEVATNLHSFSHSNISPGFRSFRDGAYFHSSVSVPTVEMFRQIRARKLFQIIEECRIQLKHVFDSAPEASFFLEIGSVLQMALFRWDQERTDWRSDKVPPRIERQFRLLEKFAELFQNTALPSIRSGQLALAWYQLSRQTTPEV</sequence>
<comment type="caution">
    <text evidence="2">The sequence shown here is derived from an EMBL/GenBank/DDBJ whole genome shotgun (WGS) entry which is preliminary data.</text>
</comment>
<keyword evidence="3" id="KW-1185">Reference proteome</keyword>
<name>A0AAV9IKB8_9RHOD</name>
<dbReference type="AlphaFoldDB" id="A0AAV9IKB8"/>
<feature type="region of interest" description="Disordered" evidence="1">
    <location>
        <begin position="30"/>
        <end position="49"/>
    </location>
</feature>
<protein>
    <submittedName>
        <fullName evidence="2">Uncharacterized protein</fullName>
    </submittedName>
</protein>
<evidence type="ECO:0000313" key="2">
    <source>
        <dbReference type="EMBL" id="KAK4527698.1"/>
    </source>
</evidence>